<dbReference type="GO" id="GO:0016787">
    <property type="term" value="F:hydrolase activity"/>
    <property type="evidence" value="ECO:0007669"/>
    <property type="project" value="UniProtKB-KW"/>
</dbReference>
<dbReference type="RefSeq" id="WP_094405686.1">
    <property type="nucleotide sequence ID" value="NZ_NMVO01000013.1"/>
</dbReference>
<dbReference type="Pfam" id="PF07687">
    <property type="entry name" value="M20_dimer"/>
    <property type="match status" value="1"/>
</dbReference>
<proteinExistence type="inferred from homology"/>
<dbReference type="Gene3D" id="3.40.630.10">
    <property type="entry name" value="Zn peptidases"/>
    <property type="match status" value="1"/>
</dbReference>
<sequence>MSPTETDGDTETDVVRLCGELIRFDTTNWGGGRARGERACTEFVADTLRTAGWQPEILARPDAPERTNLLLRVAGSEPELPGVLVQGHLDVVPAEAEQWTHDPFAGEVADGYLYGRGAQDMKDACAMSLSTLLQWARDGVRPRRDVLFAFVADEEDTGAYGAEWLVDRYPDRFAGIGCTIGESGGHCEALRTTTGEAVHLYPVACAERGSMHLRLTAHGASGHGSRPTGADAISRLLAAVTRLREYRWPLHLAPVVRAQLTESACALELPAEVVTDLAATDEATAEVAVRAVIAALGDDAGPLPWTIRASATLTMLNAGYKVNVIPGAATAEFDVRCPPGFVDQLDTTLAELIGPRQGGALAWEHSTYQPPVAAPLDGPWLAAIRRVIGEFDPLGTVIPGCLGGGTDAKAFARIGIPGYGFTPLGPDPDGRRSEGQHGVDERVPVASLVTGQQMLRRFLETV</sequence>
<dbReference type="InterPro" id="IPR050072">
    <property type="entry name" value="Peptidase_M20A"/>
</dbReference>
<dbReference type="SUPFAM" id="SSF53187">
    <property type="entry name" value="Zn-dependent exopeptidases"/>
    <property type="match status" value="1"/>
</dbReference>
<dbReference type="Proteomes" id="UP000215896">
    <property type="component" value="Unassembled WGS sequence"/>
</dbReference>
<feature type="compositionally biased region" description="Basic and acidic residues" evidence="6">
    <location>
        <begin position="428"/>
        <end position="441"/>
    </location>
</feature>
<comment type="similarity">
    <text evidence="2">Belongs to the peptidase M20A family.</text>
</comment>
<evidence type="ECO:0000256" key="4">
    <source>
        <dbReference type="ARBA" id="ARBA00022801"/>
    </source>
</evidence>
<evidence type="ECO:0000256" key="5">
    <source>
        <dbReference type="ARBA" id="ARBA00022833"/>
    </source>
</evidence>
<dbReference type="PANTHER" id="PTHR43808:SF8">
    <property type="entry name" value="PEPTIDASE M20 DIMERISATION DOMAIN-CONTAINING PROTEIN"/>
    <property type="match status" value="1"/>
</dbReference>
<evidence type="ECO:0000256" key="6">
    <source>
        <dbReference type="SAM" id="MobiDB-lite"/>
    </source>
</evidence>
<gene>
    <name evidence="8" type="ORF">CGZ94_11490</name>
</gene>
<dbReference type="EMBL" id="NMVO01000013">
    <property type="protein sequence ID" value="OYO13578.1"/>
    <property type="molecule type" value="Genomic_DNA"/>
</dbReference>
<dbReference type="InterPro" id="IPR036264">
    <property type="entry name" value="Bact_exopeptidase_dim_dom"/>
</dbReference>
<name>A0A255GCG3_9ACTN</name>
<keyword evidence="9" id="KW-1185">Reference proteome</keyword>
<dbReference type="NCBIfam" id="NF005913">
    <property type="entry name" value="PRK07906.1"/>
    <property type="match status" value="1"/>
</dbReference>
<feature type="domain" description="Peptidase M20 dimerisation" evidence="7">
    <location>
        <begin position="206"/>
        <end position="340"/>
    </location>
</feature>
<evidence type="ECO:0000313" key="8">
    <source>
        <dbReference type="EMBL" id="OYO13578.1"/>
    </source>
</evidence>
<accession>A0A255GCG3</accession>
<dbReference type="InterPro" id="IPR002933">
    <property type="entry name" value="Peptidase_M20"/>
</dbReference>
<dbReference type="InterPro" id="IPR011650">
    <property type="entry name" value="Peptidase_M20_dimer"/>
</dbReference>
<protein>
    <recommendedName>
        <fullName evidence="7">Peptidase M20 dimerisation domain-containing protein</fullName>
    </recommendedName>
</protein>
<evidence type="ECO:0000313" key="9">
    <source>
        <dbReference type="Proteomes" id="UP000215896"/>
    </source>
</evidence>
<dbReference type="PIRSF" id="PIRSF036696">
    <property type="entry name" value="ACY-1"/>
    <property type="match status" value="1"/>
</dbReference>
<dbReference type="PANTHER" id="PTHR43808">
    <property type="entry name" value="ACETYLORNITHINE DEACETYLASE"/>
    <property type="match status" value="1"/>
</dbReference>
<dbReference type="Gene3D" id="3.30.70.360">
    <property type="match status" value="1"/>
</dbReference>
<dbReference type="AlphaFoldDB" id="A0A255GCG3"/>
<keyword evidence="5" id="KW-0862">Zinc</keyword>
<comment type="cofactor">
    <cofactor evidence="1">
        <name>Zn(2+)</name>
        <dbReference type="ChEBI" id="CHEBI:29105"/>
    </cofactor>
</comment>
<evidence type="ECO:0000259" key="7">
    <source>
        <dbReference type="Pfam" id="PF07687"/>
    </source>
</evidence>
<evidence type="ECO:0000256" key="3">
    <source>
        <dbReference type="ARBA" id="ARBA00022723"/>
    </source>
</evidence>
<organism evidence="8 9">
    <name type="scientific">Enemella evansiae</name>
    <dbReference type="NCBI Taxonomy" id="2016499"/>
    <lineage>
        <taxon>Bacteria</taxon>
        <taxon>Bacillati</taxon>
        <taxon>Actinomycetota</taxon>
        <taxon>Actinomycetes</taxon>
        <taxon>Propionibacteriales</taxon>
        <taxon>Propionibacteriaceae</taxon>
        <taxon>Enemella</taxon>
    </lineage>
</organism>
<reference evidence="8 9" key="1">
    <citation type="submission" date="2017-07" db="EMBL/GenBank/DDBJ databases">
        <title>Draft whole genome sequences of clinical Proprionibacteriaceae strains.</title>
        <authorList>
            <person name="Bernier A.-M."/>
            <person name="Bernard K."/>
            <person name="Domingo M.-C."/>
        </authorList>
    </citation>
    <scope>NUCLEOTIDE SEQUENCE [LARGE SCALE GENOMIC DNA]</scope>
    <source>
        <strain evidence="8 9">NML 030167</strain>
    </source>
</reference>
<dbReference type="Gene3D" id="1.10.150.900">
    <property type="match status" value="1"/>
</dbReference>
<evidence type="ECO:0000256" key="2">
    <source>
        <dbReference type="ARBA" id="ARBA00006247"/>
    </source>
</evidence>
<dbReference type="Pfam" id="PF01546">
    <property type="entry name" value="Peptidase_M20"/>
    <property type="match status" value="1"/>
</dbReference>
<keyword evidence="3" id="KW-0479">Metal-binding</keyword>
<dbReference type="GO" id="GO:0046872">
    <property type="term" value="F:metal ion binding"/>
    <property type="evidence" value="ECO:0007669"/>
    <property type="project" value="UniProtKB-KW"/>
</dbReference>
<dbReference type="OrthoDB" id="7055905at2"/>
<keyword evidence="4" id="KW-0378">Hydrolase</keyword>
<feature type="region of interest" description="Disordered" evidence="6">
    <location>
        <begin position="422"/>
        <end position="441"/>
    </location>
</feature>
<comment type="caution">
    <text evidence="8">The sequence shown here is derived from an EMBL/GenBank/DDBJ whole genome shotgun (WGS) entry which is preliminary data.</text>
</comment>
<evidence type="ECO:0000256" key="1">
    <source>
        <dbReference type="ARBA" id="ARBA00001947"/>
    </source>
</evidence>
<dbReference type="SUPFAM" id="SSF55031">
    <property type="entry name" value="Bacterial exopeptidase dimerisation domain"/>
    <property type="match status" value="1"/>
</dbReference>